<dbReference type="EMBL" id="CP001827">
    <property type="protein sequence ID" value="ACZ61768.1"/>
    <property type="molecule type" value="Genomic_DNA"/>
</dbReference>
<dbReference type="SUPFAM" id="SSF55920">
    <property type="entry name" value="Creatinase/aminopeptidase"/>
    <property type="match status" value="1"/>
</dbReference>
<keyword evidence="1 3" id="KW-0479">Metal-binding</keyword>
<evidence type="ECO:0000259" key="5">
    <source>
        <dbReference type="Pfam" id="PF01321"/>
    </source>
</evidence>
<dbReference type="Pfam" id="PF00557">
    <property type="entry name" value="Peptidase_M24"/>
    <property type="match status" value="1"/>
</dbReference>
<dbReference type="SUPFAM" id="SSF53092">
    <property type="entry name" value="Creatinase/prolidase N-terminal domain"/>
    <property type="match status" value="1"/>
</dbReference>
<dbReference type="InterPro" id="IPR000994">
    <property type="entry name" value="Pept_M24"/>
</dbReference>
<comment type="similarity">
    <text evidence="3">Belongs to the peptidase M24B family.</text>
</comment>
<dbReference type="InterPro" id="IPR001131">
    <property type="entry name" value="Peptidase_M24B_aminopep-P_CS"/>
</dbReference>
<dbReference type="eggNOG" id="COG0006">
    <property type="taxonomic scope" value="Bacteria"/>
</dbReference>
<gene>
    <name evidence="6" type="ordered locus">DhcVS_622</name>
</gene>
<dbReference type="HOGENOM" id="CLU_017266_4_2_0"/>
<reference evidence="6 7" key="1">
    <citation type="journal article" date="2009" name="PLoS Genet.">
        <title>Localized plasticity in the streamlined genomes of vinyl chloride respiring Dehalococcoides.</title>
        <authorList>
            <person name="McMurdie P.J."/>
            <person name="Behrens S.F."/>
            <person name="Muller J.A."/>
            <person name="Goke J."/>
            <person name="Ritalahti K.M."/>
            <person name="Wagner R."/>
            <person name="Goltsman E."/>
            <person name="Lapidus A."/>
            <person name="Holmes S."/>
            <person name="Loffler F.E."/>
            <person name="Spormann A.M."/>
        </authorList>
    </citation>
    <scope>NUCLEOTIDE SEQUENCE [LARGE SCALE GENOMIC DNA]</scope>
    <source>
        <strain evidence="6 7">VS</strain>
    </source>
</reference>
<dbReference type="AlphaFoldDB" id="D2BHG8"/>
<dbReference type="RefSeq" id="WP_012881929.1">
    <property type="nucleotide sequence ID" value="NC_013552.1"/>
</dbReference>
<dbReference type="Proteomes" id="UP000002506">
    <property type="component" value="Chromosome"/>
</dbReference>
<name>D2BHG8_DEHMV</name>
<dbReference type="Gene3D" id="3.90.230.10">
    <property type="entry name" value="Creatinase/methionine aminopeptidase superfamily"/>
    <property type="match status" value="1"/>
</dbReference>
<protein>
    <submittedName>
        <fullName evidence="6">Xaa-Pro aminopeptidase</fullName>
    </submittedName>
</protein>
<dbReference type="InterPro" id="IPR000587">
    <property type="entry name" value="Creatinase_N"/>
</dbReference>
<evidence type="ECO:0000313" key="6">
    <source>
        <dbReference type="EMBL" id="ACZ61768.1"/>
    </source>
</evidence>
<keyword evidence="6" id="KW-0645">Protease</keyword>
<accession>D2BHG8</accession>
<evidence type="ECO:0000256" key="1">
    <source>
        <dbReference type="ARBA" id="ARBA00022723"/>
    </source>
</evidence>
<feature type="domain" description="Creatinase N-terminal" evidence="5">
    <location>
        <begin position="7"/>
        <end position="116"/>
    </location>
</feature>
<proteinExistence type="inferred from homology"/>
<dbReference type="PROSITE" id="PS00491">
    <property type="entry name" value="PROLINE_PEPTIDASE"/>
    <property type="match status" value="1"/>
</dbReference>
<sequence length="362" mass="39843">MKHTNARLALLRKLMSENELGGLLVSKPENIFYLSGFTGGEGHLLITQTHAFIAVDFRYYEQAENESLEYTLCKVTNGMSCWLPELLSSGNIRRLGFESFYITFEEYSKLKTALNESGSDILLTETADLAGKLRQIKSKEEIDDIKQAAAIGDAAFSALPSLLTQGMTEQKLAWELEKFMRNRGSQSMPFEVIAATGANSALPHAQTRPVTIAYGQPLLMDYGAKASWYVSDMTRTVLPGKPDSKFKKIYDIVLSAQQKAIDQITSGMTGQEADAIAREIIEKAGYGANFGHSLGHGVGLEVHEAPRLSPKSTDILENGMVFSIEPGIYLPGWGGIRIEDTCTLKNGKIELLSKSDKQNPYI</sequence>
<dbReference type="InterPro" id="IPR050659">
    <property type="entry name" value="Peptidase_M24B"/>
</dbReference>
<keyword evidence="2" id="KW-0378">Hydrolase</keyword>
<dbReference type="PANTHER" id="PTHR46112">
    <property type="entry name" value="AMINOPEPTIDASE"/>
    <property type="match status" value="1"/>
</dbReference>
<evidence type="ECO:0000259" key="4">
    <source>
        <dbReference type="Pfam" id="PF00557"/>
    </source>
</evidence>
<dbReference type="GO" id="GO:0004177">
    <property type="term" value="F:aminopeptidase activity"/>
    <property type="evidence" value="ECO:0007669"/>
    <property type="project" value="UniProtKB-KW"/>
</dbReference>
<dbReference type="OrthoDB" id="9806388at2"/>
<dbReference type="InterPro" id="IPR036005">
    <property type="entry name" value="Creatinase/aminopeptidase-like"/>
</dbReference>
<feature type="domain" description="Peptidase M24" evidence="4">
    <location>
        <begin position="144"/>
        <end position="344"/>
    </location>
</feature>
<organism evidence="6 7">
    <name type="scientific">Dehalococcoides mccartyi (strain VS)</name>
    <dbReference type="NCBI Taxonomy" id="311424"/>
    <lineage>
        <taxon>Bacteria</taxon>
        <taxon>Bacillati</taxon>
        <taxon>Chloroflexota</taxon>
        <taxon>Dehalococcoidia</taxon>
        <taxon>Dehalococcoidales</taxon>
        <taxon>Dehalococcoidaceae</taxon>
        <taxon>Dehalococcoides</taxon>
    </lineage>
</organism>
<dbReference type="KEGG" id="dev:DhcVS_622"/>
<dbReference type="InterPro" id="IPR029149">
    <property type="entry name" value="Creatin/AminoP/Spt16_N"/>
</dbReference>
<dbReference type="CDD" id="cd01092">
    <property type="entry name" value="APP-like"/>
    <property type="match status" value="1"/>
</dbReference>
<evidence type="ECO:0000256" key="3">
    <source>
        <dbReference type="RuleBase" id="RU000590"/>
    </source>
</evidence>
<dbReference type="PANTHER" id="PTHR46112:SF3">
    <property type="entry name" value="AMINOPEPTIDASE YPDF"/>
    <property type="match status" value="1"/>
</dbReference>
<evidence type="ECO:0000313" key="7">
    <source>
        <dbReference type="Proteomes" id="UP000002506"/>
    </source>
</evidence>
<dbReference type="Gene3D" id="3.40.350.10">
    <property type="entry name" value="Creatinase/prolidase N-terminal domain"/>
    <property type="match status" value="1"/>
</dbReference>
<keyword evidence="6" id="KW-0031">Aminopeptidase</keyword>
<dbReference type="Pfam" id="PF01321">
    <property type="entry name" value="Creatinase_N"/>
    <property type="match status" value="1"/>
</dbReference>
<evidence type="ECO:0000256" key="2">
    <source>
        <dbReference type="ARBA" id="ARBA00022801"/>
    </source>
</evidence>
<dbReference type="GO" id="GO:0046872">
    <property type="term" value="F:metal ion binding"/>
    <property type="evidence" value="ECO:0007669"/>
    <property type="project" value="UniProtKB-KW"/>
</dbReference>